<dbReference type="Proteomes" id="UP000825009">
    <property type="component" value="Chromosome"/>
</dbReference>
<protein>
    <recommendedName>
        <fullName evidence="4">Lipoprotein</fullName>
    </recommendedName>
</protein>
<evidence type="ECO:0000256" key="1">
    <source>
        <dbReference type="SAM" id="SignalP"/>
    </source>
</evidence>
<reference evidence="2 3" key="1">
    <citation type="submission" date="2021-07" db="EMBL/GenBank/DDBJ databases">
        <title>A novel Jannaschia species isolated from marine dinoflagellate Ceratoperidinium margalefii.</title>
        <authorList>
            <person name="Jiang Y."/>
            <person name="Li Z."/>
        </authorList>
    </citation>
    <scope>NUCLEOTIDE SEQUENCE [LARGE SCALE GENOMIC DNA]</scope>
    <source>
        <strain evidence="2 3">J12C1-MA-4</strain>
    </source>
</reference>
<organism evidence="2 3">
    <name type="scientific">Gymnodinialimonas ceratoperidinii</name>
    <dbReference type="NCBI Taxonomy" id="2856823"/>
    <lineage>
        <taxon>Bacteria</taxon>
        <taxon>Pseudomonadati</taxon>
        <taxon>Pseudomonadota</taxon>
        <taxon>Alphaproteobacteria</taxon>
        <taxon>Rhodobacterales</taxon>
        <taxon>Paracoccaceae</taxon>
        <taxon>Gymnodinialimonas</taxon>
    </lineage>
</organism>
<gene>
    <name evidence="2" type="ORF">KYE46_01310</name>
</gene>
<sequence>MGISGKLVCAALALAATGCVMTSAPAPVMDTQAMSAACIRAVEIETNNHDVVILGSDPRGGLHDYTLEVGGTGIWSCMVTPSGQVMGVSLLGSDGSPLA</sequence>
<dbReference type="PROSITE" id="PS51257">
    <property type="entry name" value="PROKAR_LIPOPROTEIN"/>
    <property type="match status" value="1"/>
</dbReference>
<feature type="chain" id="PRO_5034163640" description="Lipoprotein" evidence="1">
    <location>
        <begin position="27"/>
        <end position="99"/>
    </location>
</feature>
<evidence type="ECO:0000313" key="3">
    <source>
        <dbReference type="Proteomes" id="UP000825009"/>
    </source>
</evidence>
<dbReference type="EMBL" id="CP079194">
    <property type="protein sequence ID" value="QXT39930.1"/>
    <property type="molecule type" value="Genomic_DNA"/>
</dbReference>
<keyword evidence="1" id="KW-0732">Signal</keyword>
<evidence type="ECO:0000313" key="2">
    <source>
        <dbReference type="EMBL" id="QXT39930.1"/>
    </source>
</evidence>
<proteinExistence type="predicted"/>
<dbReference type="RefSeq" id="WP_219002930.1">
    <property type="nucleotide sequence ID" value="NZ_CP079194.1"/>
</dbReference>
<dbReference type="KEGG" id="gce:KYE46_01310"/>
<keyword evidence="3" id="KW-1185">Reference proteome</keyword>
<accession>A0A8F6TWF9</accession>
<evidence type="ECO:0008006" key="4">
    <source>
        <dbReference type="Google" id="ProtNLM"/>
    </source>
</evidence>
<name>A0A8F6TWF9_9RHOB</name>
<feature type="signal peptide" evidence="1">
    <location>
        <begin position="1"/>
        <end position="26"/>
    </location>
</feature>
<dbReference type="AlphaFoldDB" id="A0A8F6TWF9"/>